<evidence type="ECO:0000256" key="4">
    <source>
        <dbReference type="ARBA" id="ARBA00022692"/>
    </source>
</evidence>
<evidence type="ECO:0000259" key="11">
    <source>
        <dbReference type="Pfam" id="PF00999"/>
    </source>
</evidence>
<keyword evidence="8 10" id="KW-0472">Membrane</keyword>
<dbReference type="PANTHER" id="PTHR32468">
    <property type="entry name" value="CATION/H + ANTIPORTER"/>
    <property type="match status" value="1"/>
</dbReference>
<evidence type="ECO:0000256" key="1">
    <source>
        <dbReference type="ARBA" id="ARBA00004141"/>
    </source>
</evidence>
<feature type="transmembrane region" description="Helical" evidence="10">
    <location>
        <begin position="20"/>
        <end position="38"/>
    </location>
</feature>
<dbReference type="GO" id="GO:0012505">
    <property type="term" value="C:endomembrane system"/>
    <property type="evidence" value="ECO:0007669"/>
    <property type="project" value="TreeGrafter"/>
</dbReference>
<keyword evidence="2" id="KW-0813">Transport</keyword>
<name>A0AAV3QG47_LITER</name>
<evidence type="ECO:0000256" key="10">
    <source>
        <dbReference type="SAM" id="Phobius"/>
    </source>
</evidence>
<dbReference type="Gene3D" id="3.40.50.12370">
    <property type="match status" value="1"/>
</dbReference>
<dbReference type="Gene3D" id="1.20.1530.20">
    <property type="match status" value="1"/>
</dbReference>
<evidence type="ECO:0000256" key="2">
    <source>
        <dbReference type="ARBA" id="ARBA00022448"/>
    </source>
</evidence>
<dbReference type="Pfam" id="PF00999">
    <property type="entry name" value="Na_H_Exchanger"/>
    <property type="match status" value="1"/>
</dbReference>
<evidence type="ECO:0000256" key="8">
    <source>
        <dbReference type="ARBA" id="ARBA00023136"/>
    </source>
</evidence>
<dbReference type="Pfam" id="PF23256">
    <property type="entry name" value="CHX17_2nd"/>
    <property type="match status" value="1"/>
</dbReference>
<comment type="subcellular location">
    <subcellularLocation>
        <location evidence="1">Membrane</location>
        <topology evidence="1">Multi-pass membrane protein</topology>
    </subcellularLocation>
</comment>
<feature type="transmembrane region" description="Helical" evidence="10">
    <location>
        <begin position="212"/>
        <end position="233"/>
    </location>
</feature>
<protein>
    <submittedName>
        <fullName evidence="13">Transporter</fullName>
    </submittedName>
</protein>
<gene>
    <name evidence="13" type="ORF">LIER_18147</name>
</gene>
<feature type="transmembrane region" description="Helical" evidence="10">
    <location>
        <begin position="78"/>
        <end position="96"/>
    </location>
</feature>
<evidence type="ECO:0000313" key="13">
    <source>
        <dbReference type="EMBL" id="GAA0161946.1"/>
    </source>
</evidence>
<evidence type="ECO:0000256" key="9">
    <source>
        <dbReference type="ARBA" id="ARBA00038341"/>
    </source>
</evidence>
<evidence type="ECO:0000256" key="6">
    <source>
        <dbReference type="ARBA" id="ARBA00022989"/>
    </source>
</evidence>
<evidence type="ECO:0000256" key="3">
    <source>
        <dbReference type="ARBA" id="ARBA00022538"/>
    </source>
</evidence>
<dbReference type="GO" id="GO:0015297">
    <property type="term" value="F:antiporter activity"/>
    <property type="evidence" value="ECO:0007669"/>
    <property type="project" value="InterPro"/>
</dbReference>
<feature type="transmembrane region" description="Helical" evidence="10">
    <location>
        <begin position="108"/>
        <end position="133"/>
    </location>
</feature>
<evidence type="ECO:0000259" key="12">
    <source>
        <dbReference type="Pfam" id="PF23256"/>
    </source>
</evidence>
<feature type="transmembrane region" description="Helical" evidence="10">
    <location>
        <begin position="181"/>
        <end position="200"/>
    </location>
</feature>
<dbReference type="Proteomes" id="UP001454036">
    <property type="component" value="Unassembled WGS sequence"/>
</dbReference>
<accession>A0AAV3QG47</accession>
<proteinExistence type="inferred from homology"/>
<keyword evidence="5" id="KW-0630">Potassium</keyword>
<keyword evidence="14" id="KW-1185">Reference proteome</keyword>
<dbReference type="AlphaFoldDB" id="A0AAV3QG47"/>
<feature type="domain" description="Cation/H+ exchanger transmembrane" evidence="11">
    <location>
        <begin position="29"/>
        <end position="417"/>
    </location>
</feature>
<comment type="caution">
    <text evidence="13">The sequence shown here is derived from an EMBL/GenBank/DDBJ whole genome shotgun (WGS) entry which is preliminary data.</text>
</comment>
<dbReference type="InterPro" id="IPR006153">
    <property type="entry name" value="Cation/H_exchanger_TM"/>
</dbReference>
<dbReference type="GO" id="GO:1902600">
    <property type="term" value="P:proton transmembrane transport"/>
    <property type="evidence" value="ECO:0007669"/>
    <property type="project" value="InterPro"/>
</dbReference>
<dbReference type="InterPro" id="IPR057291">
    <property type="entry name" value="CHX17_2nd"/>
</dbReference>
<dbReference type="PANTHER" id="PTHR32468:SF18">
    <property type="entry name" value="CATION_H(+) ANTIPORTER 1"/>
    <property type="match status" value="1"/>
</dbReference>
<dbReference type="GO" id="GO:0016020">
    <property type="term" value="C:membrane"/>
    <property type="evidence" value="ECO:0007669"/>
    <property type="project" value="UniProtKB-SubCell"/>
</dbReference>
<comment type="similarity">
    <text evidence="9">Belongs to the monovalent cation:proton antiporter 2 (CPA2) transporter (TC 2.A.37) family. CHX (TC 2.A.37.4) subfamily.</text>
</comment>
<evidence type="ECO:0000256" key="5">
    <source>
        <dbReference type="ARBA" id="ARBA00022958"/>
    </source>
</evidence>
<feature type="transmembrane region" description="Helical" evidence="10">
    <location>
        <begin position="300"/>
        <end position="318"/>
    </location>
</feature>
<feature type="transmembrane region" description="Helical" evidence="10">
    <location>
        <begin position="393"/>
        <end position="416"/>
    </location>
</feature>
<feature type="transmembrane region" description="Helical" evidence="10">
    <location>
        <begin position="330"/>
        <end position="355"/>
    </location>
</feature>
<keyword evidence="7" id="KW-0406">Ion transport</keyword>
<organism evidence="13 14">
    <name type="scientific">Lithospermum erythrorhizon</name>
    <name type="common">Purple gromwell</name>
    <name type="synonym">Lithospermum officinale var. erythrorhizon</name>
    <dbReference type="NCBI Taxonomy" id="34254"/>
    <lineage>
        <taxon>Eukaryota</taxon>
        <taxon>Viridiplantae</taxon>
        <taxon>Streptophyta</taxon>
        <taxon>Embryophyta</taxon>
        <taxon>Tracheophyta</taxon>
        <taxon>Spermatophyta</taxon>
        <taxon>Magnoliopsida</taxon>
        <taxon>eudicotyledons</taxon>
        <taxon>Gunneridae</taxon>
        <taxon>Pentapetalae</taxon>
        <taxon>asterids</taxon>
        <taxon>lamiids</taxon>
        <taxon>Boraginales</taxon>
        <taxon>Boraginaceae</taxon>
        <taxon>Boraginoideae</taxon>
        <taxon>Lithospermeae</taxon>
        <taxon>Lithospermum</taxon>
    </lineage>
</organism>
<dbReference type="InterPro" id="IPR050794">
    <property type="entry name" value="CPA2_transporter"/>
</dbReference>
<keyword evidence="6 10" id="KW-1133">Transmembrane helix</keyword>
<keyword evidence="3" id="KW-0633">Potassium transport</keyword>
<dbReference type="EMBL" id="BAABME010004322">
    <property type="protein sequence ID" value="GAA0161946.1"/>
    <property type="molecule type" value="Genomic_DNA"/>
</dbReference>
<reference evidence="13 14" key="1">
    <citation type="submission" date="2024-01" db="EMBL/GenBank/DDBJ databases">
        <title>The complete chloroplast genome sequence of Lithospermum erythrorhizon: insights into the phylogenetic relationship among Boraginaceae species and the maternal lineages of purple gromwells.</title>
        <authorList>
            <person name="Okada T."/>
            <person name="Watanabe K."/>
        </authorList>
    </citation>
    <scope>NUCLEOTIDE SEQUENCE [LARGE SCALE GENOMIC DNA]</scope>
</reference>
<sequence length="792" mass="87801">MDQPKEVCYRKLNFNPVVKMSAQTFSILVISHIFIILLKPVGLPSPIAQILAGLVISPTGLSRFTKANDFFLEGGADYFEALALYARIYVMFLIGLEMDFQYLKRKKFPASVISSASCIVCTLFAGGITSFVYQQTQESGVTDNAPLIFVTLTVLLANTGSPLVIRIAADMKFSNSEVGRLAVSSSLIGDVYAVIILIFISCKKEKYDFARFLQFGFYYLIIVAAFIAINLYVVDWFNKRNRNRKYLKNFEICILIGLVFFCTMALETLGYSSIVASFLLGALFPRQGKSFRTLLIKLTYLAYNFVFPIYFGFIGFRADSGDIDSLPKFSIVVILILLSIGGKVVGTLAACYYLKIPLNEGVLISFLMNLKGHVDLAALTVAKESNVIFSKIFYRLMLIVVAFNSLIFGVIIAFMVKQEPDIFGYKNIPFESQTPDSELRILGCLYNPRPVTTMIGLIASSRGSENVAITPYCMHLIELPEKKNRSNLMYHQKAEEEVSDDEDYGGNDVVEINETIDMFNAETKLMVHQTKAVAPFSKMYEDVCDYAEDIRASLIILPFHKHQRIDGKLESGKEGVRITNQKVLRHAKCSVAILVDRGLTAGHSNSLGSNPLGSGYLQHTATLFFGGPDDREALGFSKRLGLHHHTNLTIIRFLPVTEKKPLVGISITLQEDNVLTPVSDRGTEYEKDNAALSDFYNSYVTSGKVGYVEKHVENGAETASALRDMAEMYSMLVVGRGGRGSSPLTSGLSDWEECPELGTVGDFLASGEFDNGGSVLLVQQYKSTRTISDDDQ</sequence>
<feature type="domain" description="Cation/H(+) antiporter central" evidence="12">
    <location>
        <begin position="471"/>
        <end position="601"/>
    </location>
</feature>
<evidence type="ECO:0000256" key="7">
    <source>
        <dbReference type="ARBA" id="ARBA00023065"/>
    </source>
</evidence>
<dbReference type="InterPro" id="IPR038770">
    <property type="entry name" value="Na+/solute_symporter_sf"/>
</dbReference>
<feature type="transmembrane region" description="Helical" evidence="10">
    <location>
        <begin position="145"/>
        <end position="169"/>
    </location>
</feature>
<evidence type="ECO:0000313" key="14">
    <source>
        <dbReference type="Proteomes" id="UP001454036"/>
    </source>
</evidence>
<dbReference type="GO" id="GO:0006885">
    <property type="term" value="P:regulation of pH"/>
    <property type="evidence" value="ECO:0007669"/>
    <property type="project" value="TreeGrafter"/>
</dbReference>
<feature type="transmembrane region" description="Helical" evidence="10">
    <location>
        <begin position="254"/>
        <end position="280"/>
    </location>
</feature>
<keyword evidence="4 10" id="KW-0812">Transmembrane</keyword>
<dbReference type="GO" id="GO:0006813">
    <property type="term" value="P:potassium ion transport"/>
    <property type="evidence" value="ECO:0007669"/>
    <property type="project" value="UniProtKB-KW"/>
</dbReference>